<evidence type="ECO:0000313" key="12">
    <source>
        <dbReference type="Proteomes" id="UP000663879"/>
    </source>
</evidence>
<accession>A0A813MHS0</accession>
<proteinExistence type="inferred from homology"/>
<protein>
    <recommendedName>
        <fullName evidence="10">GOLD domain-containing protein</fullName>
    </recommendedName>
</protein>
<dbReference type="SMART" id="SM01190">
    <property type="entry name" value="EMP24_GP25L"/>
    <property type="match status" value="1"/>
</dbReference>
<feature type="signal peptide" evidence="9">
    <location>
        <begin position="1"/>
        <end position="20"/>
    </location>
</feature>
<evidence type="ECO:0000259" key="10">
    <source>
        <dbReference type="PROSITE" id="PS50866"/>
    </source>
</evidence>
<keyword evidence="3 8" id="KW-0812">Transmembrane</keyword>
<feature type="domain" description="GOLD" evidence="10">
    <location>
        <begin position="36"/>
        <end position="119"/>
    </location>
</feature>
<dbReference type="SUPFAM" id="SSF101576">
    <property type="entry name" value="Supernatant protein factor (SPF), C-terminal domain"/>
    <property type="match status" value="1"/>
</dbReference>
<dbReference type="PROSITE" id="PS50866">
    <property type="entry name" value="GOLD"/>
    <property type="match status" value="1"/>
</dbReference>
<dbReference type="InterPro" id="IPR036598">
    <property type="entry name" value="GOLD_dom_sf"/>
</dbReference>
<dbReference type="Proteomes" id="UP000663879">
    <property type="component" value="Unassembled WGS sequence"/>
</dbReference>
<dbReference type="GO" id="GO:0016020">
    <property type="term" value="C:membrane"/>
    <property type="evidence" value="ECO:0007669"/>
    <property type="project" value="UniProtKB-SubCell"/>
</dbReference>
<evidence type="ECO:0000256" key="3">
    <source>
        <dbReference type="ARBA" id="ARBA00022692"/>
    </source>
</evidence>
<dbReference type="InterPro" id="IPR015720">
    <property type="entry name" value="Emp24-like"/>
</dbReference>
<dbReference type="Pfam" id="PF01105">
    <property type="entry name" value="EMP24_GP25L"/>
    <property type="match status" value="1"/>
</dbReference>
<evidence type="ECO:0000256" key="4">
    <source>
        <dbReference type="ARBA" id="ARBA00022729"/>
    </source>
</evidence>
<evidence type="ECO:0000256" key="6">
    <source>
        <dbReference type="ARBA" id="ARBA00023136"/>
    </source>
</evidence>
<sequence length="181" mass="21210">MLKLLINVSIIFLSFEIILSDKSAIKLTFEVENNEQFCLFHKFNNSIEYMFKYGVLKGGYLDIDFFLESPIGKRVYSGSKIRKLDVFNFQSTQIGVYKFCFSNSFSTISHKVVFFELRPLDPRYIDTLRKESDTNIPFAFTSHENSLEKIHKFMETVSEIQIFHKHEKTIGSNFAEIISQR</sequence>
<name>A0A813MHS0_9BILA</name>
<comment type="subcellular location">
    <subcellularLocation>
        <location evidence="7">Endomembrane system</location>
        <topology evidence="7">Single-pass membrane protein</topology>
    </subcellularLocation>
    <subcellularLocation>
        <location evidence="1 8">Membrane</location>
        <topology evidence="1 8">Single-pass type I membrane protein</topology>
    </subcellularLocation>
</comment>
<evidence type="ECO:0000256" key="5">
    <source>
        <dbReference type="ARBA" id="ARBA00022989"/>
    </source>
</evidence>
<comment type="similarity">
    <text evidence="2 8">Belongs to the EMP24/GP25L family.</text>
</comment>
<dbReference type="PANTHER" id="PTHR22811">
    <property type="entry name" value="TRANSMEMBRANE EMP24 DOMAIN-CONTAINING PROTEIN"/>
    <property type="match status" value="1"/>
</dbReference>
<feature type="chain" id="PRO_5032421365" description="GOLD domain-containing protein" evidence="9">
    <location>
        <begin position="21"/>
        <end position="181"/>
    </location>
</feature>
<gene>
    <name evidence="11" type="ORF">OXX778_LOCUS2098</name>
</gene>
<evidence type="ECO:0000256" key="1">
    <source>
        <dbReference type="ARBA" id="ARBA00004479"/>
    </source>
</evidence>
<reference evidence="11" key="1">
    <citation type="submission" date="2021-02" db="EMBL/GenBank/DDBJ databases">
        <authorList>
            <person name="Nowell W R."/>
        </authorList>
    </citation>
    <scope>NUCLEOTIDE SEQUENCE</scope>
    <source>
        <strain evidence="11">Ploen Becks lab</strain>
    </source>
</reference>
<dbReference type="GO" id="GO:0012505">
    <property type="term" value="C:endomembrane system"/>
    <property type="evidence" value="ECO:0007669"/>
    <property type="project" value="UniProtKB-SubCell"/>
</dbReference>
<dbReference type="AlphaFoldDB" id="A0A813MHS0"/>
<dbReference type="OrthoDB" id="62956at2759"/>
<evidence type="ECO:0000256" key="9">
    <source>
        <dbReference type="SAM" id="SignalP"/>
    </source>
</evidence>
<keyword evidence="4 9" id="KW-0732">Signal</keyword>
<keyword evidence="5" id="KW-1133">Transmembrane helix</keyword>
<evidence type="ECO:0000256" key="2">
    <source>
        <dbReference type="ARBA" id="ARBA00007104"/>
    </source>
</evidence>
<feature type="non-terminal residue" evidence="11">
    <location>
        <position position="181"/>
    </location>
</feature>
<evidence type="ECO:0000313" key="11">
    <source>
        <dbReference type="EMBL" id="CAF0720302.1"/>
    </source>
</evidence>
<evidence type="ECO:0000256" key="8">
    <source>
        <dbReference type="RuleBase" id="RU003827"/>
    </source>
</evidence>
<keyword evidence="6" id="KW-0472">Membrane</keyword>
<organism evidence="11 12">
    <name type="scientific">Brachionus calyciflorus</name>
    <dbReference type="NCBI Taxonomy" id="104777"/>
    <lineage>
        <taxon>Eukaryota</taxon>
        <taxon>Metazoa</taxon>
        <taxon>Spiralia</taxon>
        <taxon>Gnathifera</taxon>
        <taxon>Rotifera</taxon>
        <taxon>Eurotatoria</taxon>
        <taxon>Monogononta</taxon>
        <taxon>Pseudotrocha</taxon>
        <taxon>Ploima</taxon>
        <taxon>Brachionidae</taxon>
        <taxon>Brachionus</taxon>
    </lineage>
</organism>
<dbReference type="EMBL" id="CAJNOC010000155">
    <property type="protein sequence ID" value="CAF0720302.1"/>
    <property type="molecule type" value="Genomic_DNA"/>
</dbReference>
<evidence type="ECO:0000256" key="7">
    <source>
        <dbReference type="ARBA" id="ARBA00037847"/>
    </source>
</evidence>
<dbReference type="InterPro" id="IPR009038">
    <property type="entry name" value="GOLD_dom"/>
</dbReference>
<comment type="caution">
    <text evidence="11">The sequence shown here is derived from an EMBL/GenBank/DDBJ whole genome shotgun (WGS) entry which is preliminary data.</text>
</comment>
<keyword evidence="12" id="KW-1185">Reference proteome</keyword>